<dbReference type="AlphaFoldDB" id="A0A6M2D9Y2"/>
<proteinExistence type="predicted"/>
<name>A0A6M2D9Y2_RHIMP</name>
<reference evidence="1" key="1">
    <citation type="submission" date="2019-09" db="EMBL/GenBank/DDBJ databases">
        <title>Organ-specific transcriptomic study of the physiology of the cattle tick, Rhipicephalus microplus.</title>
        <authorList>
            <person name="Tirloni L."/>
            <person name="Braz G."/>
            <person name="Gandara A.C.P."/>
            <person name="Sabadin G.A."/>
            <person name="da Silva R.M."/>
            <person name="Guizzo M.G."/>
            <person name="Machado J.A."/>
            <person name="Costa E.P."/>
            <person name="Gomes H.F."/>
            <person name="Moraes J."/>
            <person name="Mota M.B.S."/>
            <person name="Mesquita R.D."/>
            <person name="Alvarenga P.H."/>
            <person name="Alves F."/>
            <person name="Seixas A."/>
            <person name="da Fonseca R.N."/>
            <person name="Fogaca A."/>
            <person name="Logullo C."/>
            <person name="Tanaka A."/>
            <person name="Daffre S."/>
            <person name="Termignoni C."/>
            <person name="Vaz I.S.Jr."/>
            <person name="Oliveira P.L."/>
            <person name="Ribeiro J.M."/>
        </authorList>
    </citation>
    <scope>NUCLEOTIDE SEQUENCE</scope>
    <source>
        <strain evidence="1">Porto Alegre</strain>
    </source>
</reference>
<dbReference type="EMBL" id="GHWJ01010178">
    <property type="protein sequence ID" value="NOV42915.1"/>
    <property type="molecule type" value="Transcribed_RNA"/>
</dbReference>
<protein>
    <submittedName>
        <fullName evidence="1">Putative secreted protein ovary overexpressed</fullName>
    </submittedName>
</protein>
<evidence type="ECO:0000313" key="1">
    <source>
        <dbReference type="EMBL" id="NOV42915.1"/>
    </source>
</evidence>
<sequence length="96" mass="11092">MFCFFFFFFSKVDSFFLFHSSLHICVCELVRTEATKMSEKKITAWPTTLEVNLGCRSYRLWAPIPDPYLRSAMQLSSPLLSAATTETVPSTWPRKV</sequence>
<organism evidence="1">
    <name type="scientific">Rhipicephalus microplus</name>
    <name type="common">Cattle tick</name>
    <name type="synonym">Boophilus microplus</name>
    <dbReference type="NCBI Taxonomy" id="6941"/>
    <lineage>
        <taxon>Eukaryota</taxon>
        <taxon>Metazoa</taxon>
        <taxon>Ecdysozoa</taxon>
        <taxon>Arthropoda</taxon>
        <taxon>Chelicerata</taxon>
        <taxon>Arachnida</taxon>
        <taxon>Acari</taxon>
        <taxon>Parasitiformes</taxon>
        <taxon>Ixodida</taxon>
        <taxon>Ixodoidea</taxon>
        <taxon>Ixodidae</taxon>
        <taxon>Rhipicephalinae</taxon>
        <taxon>Rhipicephalus</taxon>
        <taxon>Boophilus</taxon>
    </lineage>
</organism>
<accession>A0A6M2D9Y2</accession>